<dbReference type="EMBL" id="CATQJL010000316">
    <property type="protein sequence ID" value="CAJ0607264.1"/>
    <property type="molecule type" value="Genomic_DNA"/>
</dbReference>
<organism evidence="1 2">
    <name type="scientific">Cylicocyclus nassatus</name>
    <name type="common">Nematode worm</name>
    <dbReference type="NCBI Taxonomy" id="53992"/>
    <lineage>
        <taxon>Eukaryota</taxon>
        <taxon>Metazoa</taxon>
        <taxon>Ecdysozoa</taxon>
        <taxon>Nematoda</taxon>
        <taxon>Chromadorea</taxon>
        <taxon>Rhabditida</taxon>
        <taxon>Rhabditina</taxon>
        <taxon>Rhabditomorpha</taxon>
        <taxon>Strongyloidea</taxon>
        <taxon>Strongylidae</taxon>
        <taxon>Cylicocyclus</taxon>
    </lineage>
</organism>
<evidence type="ECO:0000313" key="1">
    <source>
        <dbReference type="EMBL" id="CAJ0607264.1"/>
    </source>
</evidence>
<accession>A0AA36MBX2</accession>
<dbReference type="Proteomes" id="UP001176961">
    <property type="component" value="Unassembled WGS sequence"/>
</dbReference>
<comment type="caution">
    <text evidence="1">The sequence shown here is derived from an EMBL/GenBank/DDBJ whole genome shotgun (WGS) entry which is preliminary data.</text>
</comment>
<evidence type="ECO:0000313" key="2">
    <source>
        <dbReference type="Proteomes" id="UP001176961"/>
    </source>
</evidence>
<name>A0AA36MBX2_CYLNA</name>
<dbReference type="AlphaFoldDB" id="A0AA36MBX2"/>
<keyword evidence="2" id="KW-1185">Reference proteome</keyword>
<gene>
    <name evidence="1" type="ORF">CYNAS_LOCUS19247</name>
</gene>
<protein>
    <submittedName>
        <fullName evidence="1">Uncharacterized protein</fullName>
    </submittedName>
</protein>
<reference evidence="1" key="1">
    <citation type="submission" date="2023-07" db="EMBL/GenBank/DDBJ databases">
        <authorList>
            <consortium name="CYATHOMIX"/>
        </authorList>
    </citation>
    <scope>NUCLEOTIDE SEQUENCE</scope>
    <source>
        <strain evidence="1">N/A</strain>
    </source>
</reference>
<sequence length="100" mass="11378">MLIFLSFYNAEPISKEKLERIFHSNSTALARFQGMFGGDGMGVDLGRLSICNDLARIPLRKCACDRDNQTVVPISCLVKQNPSHHKAFNYMIWSAYFTFL</sequence>
<proteinExistence type="predicted"/>